<dbReference type="EMBL" id="QKWP01000909">
    <property type="protein sequence ID" value="RIB13588.1"/>
    <property type="molecule type" value="Genomic_DNA"/>
</dbReference>
<accession>A0A397UW69</accession>
<reference evidence="4 5" key="1">
    <citation type="submission" date="2018-06" db="EMBL/GenBank/DDBJ databases">
        <title>Comparative genomics reveals the genomic features of Rhizophagus irregularis, R. cerebriforme, R. diaphanum and Gigaspora rosea, and their symbiotic lifestyle signature.</title>
        <authorList>
            <person name="Morin E."/>
            <person name="San Clemente H."/>
            <person name="Chen E.C.H."/>
            <person name="De La Providencia I."/>
            <person name="Hainaut M."/>
            <person name="Kuo A."/>
            <person name="Kohler A."/>
            <person name="Murat C."/>
            <person name="Tang N."/>
            <person name="Roy S."/>
            <person name="Loubradou J."/>
            <person name="Henrissat B."/>
            <person name="Grigoriev I.V."/>
            <person name="Corradi N."/>
            <person name="Roux C."/>
            <person name="Martin F.M."/>
        </authorList>
    </citation>
    <scope>NUCLEOTIDE SEQUENCE [LARGE SCALE GENOMIC DNA]</scope>
    <source>
        <strain evidence="4 5">DAOM 194757</strain>
    </source>
</reference>
<organism evidence="4 5">
    <name type="scientific">Gigaspora rosea</name>
    <dbReference type="NCBI Taxonomy" id="44941"/>
    <lineage>
        <taxon>Eukaryota</taxon>
        <taxon>Fungi</taxon>
        <taxon>Fungi incertae sedis</taxon>
        <taxon>Mucoromycota</taxon>
        <taxon>Glomeromycotina</taxon>
        <taxon>Glomeromycetes</taxon>
        <taxon>Diversisporales</taxon>
        <taxon>Gigasporaceae</taxon>
        <taxon>Gigaspora</taxon>
    </lineage>
</organism>
<evidence type="ECO:0000313" key="5">
    <source>
        <dbReference type="Proteomes" id="UP000266673"/>
    </source>
</evidence>
<dbReference type="AlphaFoldDB" id="A0A397UW69"/>
<evidence type="ECO:0000256" key="2">
    <source>
        <dbReference type="SAM" id="MobiDB-lite"/>
    </source>
</evidence>
<dbReference type="Pfam" id="PF00329">
    <property type="entry name" value="Complex1_30kDa"/>
    <property type="match status" value="1"/>
</dbReference>
<sequence length="86" mass="10099">MLSIHYNTRIRVKTYTNKISPVPLIISLFNEVNWFEKEVYDMYSEAASPWEQTSRPFMVKGPGNDERSDSYKLKNLLPKPKSSEKK</sequence>
<dbReference type="PANTHER" id="PTHR10884">
    <property type="entry name" value="NADH DEHYDROGENASE UBIQUINONE IRON-SULFUR PROTEIN 3"/>
    <property type="match status" value="1"/>
</dbReference>
<evidence type="ECO:0000256" key="1">
    <source>
        <dbReference type="ARBA" id="ARBA00007569"/>
    </source>
</evidence>
<feature type="region of interest" description="Disordered" evidence="2">
    <location>
        <begin position="54"/>
        <end position="86"/>
    </location>
</feature>
<evidence type="ECO:0000259" key="3">
    <source>
        <dbReference type="Pfam" id="PF00329"/>
    </source>
</evidence>
<dbReference type="OrthoDB" id="37721at2759"/>
<dbReference type="SUPFAM" id="SSF143243">
    <property type="entry name" value="Nqo5-like"/>
    <property type="match status" value="1"/>
</dbReference>
<name>A0A397UW69_9GLOM</name>
<feature type="compositionally biased region" description="Basic and acidic residues" evidence="2">
    <location>
        <begin position="63"/>
        <end position="72"/>
    </location>
</feature>
<dbReference type="PANTHER" id="PTHR10884:SF14">
    <property type="entry name" value="NADH DEHYDROGENASE [UBIQUINONE] IRON-SULFUR PROTEIN 3, MITOCHONDRIAL"/>
    <property type="match status" value="1"/>
</dbReference>
<dbReference type="STRING" id="44941.A0A397UW69"/>
<proteinExistence type="inferred from homology"/>
<feature type="domain" description="NADH:ubiquinone oxidoreductase 30kDa subunit" evidence="3">
    <location>
        <begin position="2"/>
        <end position="43"/>
    </location>
</feature>
<dbReference type="GO" id="GO:0008137">
    <property type="term" value="F:NADH dehydrogenase (ubiquinone) activity"/>
    <property type="evidence" value="ECO:0007669"/>
    <property type="project" value="InterPro"/>
</dbReference>
<keyword evidence="5" id="KW-1185">Reference proteome</keyword>
<dbReference type="Gene3D" id="3.30.460.80">
    <property type="entry name" value="NADH:ubiquinone oxidoreductase, 30kDa subunit"/>
    <property type="match status" value="1"/>
</dbReference>
<comment type="caution">
    <text evidence="4">The sequence shown here is derived from an EMBL/GenBank/DDBJ whole genome shotgun (WGS) entry which is preliminary data.</text>
</comment>
<dbReference type="InterPro" id="IPR037232">
    <property type="entry name" value="NADH_quin_OxRdtase_su_C/D-like"/>
</dbReference>
<gene>
    <name evidence="4" type="ORF">C2G38_2197418</name>
</gene>
<evidence type="ECO:0000313" key="4">
    <source>
        <dbReference type="EMBL" id="RIB13588.1"/>
    </source>
</evidence>
<dbReference type="Proteomes" id="UP000266673">
    <property type="component" value="Unassembled WGS sequence"/>
</dbReference>
<dbReference type="InterPro" id="IPR001268">
    <property type="entry name" value="NADH_UbQ_OxRdtase_30kDa_su"/>
</dbReference>
<comment type="similarity">
    <text evidence="1">Belongs to the complex I 30 kDa subunit family.</text>
</comment>
<protein>
    <recommendedName>
        <fullName evidence="3">NADH:ubiquinone oxidoreductase 30kDa subunit domain-containing protein</fullName>
    </recommendedName>
</protein>